<comment type="cofactor">
    <cofactor evidence="1">
        <name>FAD</name>
        <dbReference type="ChEBI" id="CHEBI:57692"/>
    </cofactor>
</comment>
<dbReference type="Gene3D" id="3.30.9.10">
    <property type="entry name" value="D-Amino Acid Oxidase, subunit A, domain 2"/>
    <property type="match status" value="1"/>
</dbReference>
<dbReference type="SUPFAM" id="SSF51905">
    <property type="entry name" value="FAD/NAD(P)-binding domain"/>
    <property type="match status" value="1"/>
</dbReference>
<reference evidence="7 8" key="1">
    <citation type="submission" date="2016-08" db="EMBL/GenBank/DDBJ databases">
        <title>Genome sequence of Clavibacter michiganensis spp strain CFBP8019.</title>
        <authorList>
            <person name="Thapa S.P."/>
            <person name="Coaker G."/>
            <person name="Jacques M.-A."/>
        </authorList>
    </citation>
    <scope>NUCLEOTIDE SEQUENCE [LARGE SCALE GENOMIC DNA]</scope>
    <source>
        <strain evidence="7">CFBP8019</strain>
    </source>
</reference>
<evidence type="ECO:0000256" key="5">
    <source>
        <dbReference type="SAM" id="MobiDB-lite"/>
    </source>
</evidence>
<name>A0A251YJZ4_9MICO</name>
<feature type="region of interest" description="Disordered" evidence="5">
    <location>
        <begin position="385"/>
        <end position="409"/>
    </location>
</feature>
<keyword evidence="3" id="KW-0285">Flavoprotein</keyword>
<dbReference type="EMBL" id="MDJZ01000016">
    <property type="protein sequence ID" value="OUE24572.1"/>
    <property type="molecule type" value="Genomic_DNA"/>
</dbReference>
<feature type="domain" description="FAD dependent oxidoreductase" evidence="6">
    <location>
        <begin position="6"/>
        <end position="368"/>
    </location>
</feature>
<dbReference type="InterPro" id="IPR036188">
    <property type="entry name" value="FAD/NAD-bd_sf"/>
</dbReference>
<accession>A0A251YJZ4</accession>
<proteinExistence type="inferred from homology"/>
<dbReference type="GO" id="GO:0005737">
    <property type="term" value="C:cytoplasm"/>
    <property type="evidence" value="ECO:0007669"/>
    <property type="project" value="TreeGrafter"/>
</dbReference>
<dbReference type="PANTHER" id="PTHR13847">
    <property type="entry name" value="SARCOSINE DEHYDROGENASE-RELATED"/>
    <property type="match status" value="1"/>
</dbReference>
<dbReference type="Pfam" id="PF01266">
    <property type="entry name" value="DAO"/>
    <property type="match status" value="1"/>
</dbReference>
<gene>
    <name evidence="7" type="ORF">BFL37_11720</name>
</gene>
<keyword evidence="4" id="KW-0560">Oxidoreductase</keyword>
<dbReference type="Proteomes" id="UP000195101">
    <property type="component" value="Unassembled WGS sequence"/>
</dbReference>
<evidence type="ECO:0000256" key="1">
    <source>
        <dbReference type="ARBA" id="ARBA00001974"/>
    </source>
</evidence>
<dbReference type="RefSeq" id="WP_086515271.1">
    <property type="nucleotide sequence ID" value="NZ_MDJZ01000016.1"/>
</dbReference>
<dbReference type="GO" id="GO:0016491">
    <property type="term" value="F:oxidoreductase activity"/>
    <property type="evidence" value="ECO:0007669"/>
    <property type="project" value="UniProtKB-KW"/>
</dbReference>
<comment type="similarity">
    <text evidence="2">Belongs to the DadA oxidoreductase family.</text>
</comment>
<evidence type="ECO:0000313" key="8">
    <source>
        <dbReference type="Proteomes" id="UP000195101"/>
    </source>
</evidence>
<organism evidence="7 8">
    <name type="scientific">Clavibacter michiganensis</name>
    <dbReference type="NCBI Taxonomy" id="28447"/>
    <lineage>
        <taxon>Bacteria</taxon>
        <taxon>Bacillati</taxon>
        <taxon>Actinomycetota</taxon>
        <taxon>Actinomycetes</taxon>
        <taxon>Micrococcales</taxon>
        <taxon>Microbacteriaceae</taxon>
        <taxon>Clavibacter</taxon>
    </lineage>
</organism>
<dbReference type="NCBIfam" id="TIGR03364">
    <property type="entry name" value="HpnW_proposed"/>
    <property type="match status" value="1"/>
</dbReference>
<dbReference type="InterPro" id="IPR017741">
    <property type="entry name" value="FAD-dependent_OxRdtase_HpnW"/>
</dbReference>
<protein>
    <submittedName>
        <fullName evidence="7">D-amino acid dehydrogenase small subunit</fullName>
    </submittedName>
</protein>
<evidence type="ECO:0000259" key="6">
    <source>
        <dbReference type="Pfam" id="PF01266"/>
    </source>
</evidence>
<dbReference type="AlphaFoldDB" id="A0A251YJZ4"/>
<comment type="caution">
    <text evidence="7">The sequence shown here is derived from an EMBL/GenBank/DDBJ whole genome shotgun (WGS) entry which is preliminary data.</text>
</comment>
<evidence type="ECO:0000256" key="3">
    <source>
        <dbReference type="ARBA" id="ARBA00022630"/>
    </source>
</evidence>
<dbReference type="Gene3D" id="3.50.50.60">
    <property type="entry name" value="FAD/NAD(P)-binding domain"/>
    <property type="match status" value="1"/>
</dbReference>
<dbReference type="OrthoDB" id="9799943at2"/>
<dbReference type="PANTHER" id="PTHR13847:SF286">
    <property type="entry name" value="D-AMINO ACID DEHYDROGENASE"/>
    <property type="match status" value="1"/>
</dbReference>
<evidence type="ECO:0000256" key="2">
    <source>
        <dbReference type="ARBA" id="ARBA00009410"/>
    </source>
</evidence>
<evidence type="ECO:0000256" key="4">
    <source>
        <dbReference type="ARBA" id="ARBA00023002"/>
    </source>
</evidence>
<evidence type="ECO:0000313" key="7">
    <source>
        <dbReference type="EMBL" id="OUE24572.1"/>
    </source>
</evidence>
<sequence length="409" mass="42414">MTERADVVVVGAGIVGLGAAYAAVRRGLSVVVVERSAEPAGASVRNFGHVGVTAQSGDALRYAVAARGLWLGLARDAGFGIRAAGAHVVARHADELALLEAAAAAMPADGPLGPDAVRVVDADGIRRLAPVRDADVVGGAVLARDLQVDPRTAAPAIRRHLASLGVRFLLRTQVGAVAPGHVATSRGRIDASTVVVAVDHDVDRLLPELAEERGVERCALDMLRVRIPLAAPLDAPLLTGWSLVRYRAFATLPEAAAVRARLHAERPDLARIDLNLMCTQQPDGTVILGDSHSRSAAPPPFQDEATAELILAEAGRLLGAPARVVERWQGVYATAPEEFLVAEPMPGVVALAATTGIGMTCGLGLAELELAARFGAAHADAVDHPGVGVWPLRRPTPPGGAVHPAERPS</sequence>
<dbReference type="InterPro" id="IPR006076">
    <property type="entry name" value="FAD-dep_OxRdtase"/>
</dbReference>
<keyword evidence="8" id="KW-1185">Reference proteome</keyword>